<sequence>MKGISRRRGPISVTELRNALNCWIKLVQSEEFRKEFRKLKAAERIDTSSNILCLNPFIDDVGLLRVGGRLRNADIPIQHKYPILLPKKHRLVELIVQYEHNVGLHSGTQLLIATLSQRYWILGVRDLVRKIIHKCVRCCRQRAEVATQMMADLPAARVNPSRPFLKTGVDYAGPVSLRVIKGKGHRIYKGYIAIFICFVTRAIHIELVTDLSSISFIKALRRFCGRRGKPAHIYCDNGRTFVGAQRQLRFTTSKEYNEDIEKFLAEQEVYFHWNPPAAPHFGGLWEAGIKSLKFHLKRVLGSEILNFEEMATLLVQIEACLNSRPLSPMSNEPGDLLPLTPGHFLIGDALTAPADSTYLDE</sequence>
<dbReference type="Pfam" id="PF17921">
    <property type="entry name" value="Integrase_H2C2"/>
    <property type="match status" value="1"/>
</dbReference>
<dbReference type="PANTHER" id="PTHR47331">
    <property type="entry name" value="PHD-TYPE DOMAIN-CONTAINING PROTEIN"/>
    <property type="match status" value="1"/>
</dbReference>
<feature type="domain" description="Integrase catalytic" evidence="1">
    <location>
        <begin position="159"/>
        <end position="349"/>
    </location>
</feature>
<accession>A0A8J2P1H4</accession>
<dbReference type="Proteomes" id="UP000708208">
    <property type="component" value="Unassembled WGS sequence"/>
</dbReference>
<feature type="non-terminal residue" evidence="2">
    <location>
        <position position="361"/>
    </location>
</feature>
<dbReference type="PANTHER" id="PTHR47331:SF1">
    <property type="entry name" value="GAG-LIKE PROTEIN"/>
    <property type="match status" value="1"/>
</dbReference>
<dbReference type="PROSITE" id="PS50994">
    <property type="entry name" value="INTEGRASE"/>
    <property type="match status" value="1"/>
</dbReference>
<gene>
    <name evidence="2" type="ORF">AFUS01_LOCUS23302</name>
</gene>
<dbReference type="EMBL" id="CAJVCH010279127">
    <property type="protein sequence ID" value="CAG7734943.1"/>
    <property type="molecule type" value="Genomic_DNA"/>
</dbReference>
<proteinExistence type="predicted"/>
<evidence type="ECO:0000313" key="3">
    <source>
        <dbReference type="Proteomes" id="UP000708208"/>
    </source>
</evidence>
<keyword evidence="3" id="KW-1185">Reference proteome</keyword>
<dbReference type="OrthoDB" id="7981490at2759"/>
<organism evidence="2 3">
    <name type="scientific">Allacma fusca</name>
    <dbReference type="NCBI Taxonomy" id="39272"/>
    <lineage>
        <taxon>Eukaryota</taxon>
        <taxon>Metazoa</taxon>
        <taxon>Ecdysozoa</taxon>
        <taxon>Arthropoda</taxon>
        <taxon>Hexapoda</taxon>
        <taxon>Collembola</taxon>
        <taxon>Symphypleona</taxon>
        <taxon>Sminthuridae</taxon>
        <taxon>Allacma</taxon>
    </lineage>
</organism>
<dbReference type="GO" id="GO:0015074">
    <property type="term" value="P:DNA integration"/>
    <property type="evidence" value="ECO:0007669"/>
    <property type="project" value="InterPro"/>
</dbReference>
<name>A0A8J2P1H4_9HEXA</name>
<dbReference type="AlphaFoldDB" id="A0A8J2P1H4"/>
<protein>
    <recommendedName>
        <fullName evidence="1">Integrase catalytic domain-containing protein</fullName>
    </recommendedName>
</protein>
<dbReference type="InterPro" id="IPR041588">
    <property type="entry name" value="Integrase_H2C2"/>
</dbReference>
<comment type="caution">
    <text evidence="2">The sequence shown here is derived from an EMBL/GenBank/DDBJ whole genome shotgun (WGS) entry which is preliminary data.</text>
</comment>
<evidence type="ECO:0000259" key="1">
    <source>
        <dbReference type="PROSITE" id="PS50994"/>
    </source>
</evidence>
<reference evidence="2" key="1">
    <citation type="submission" date="2021-06" db="EMBL/GenBank/DDBJ databases">
        <authorList>
            <person name="Hodson N. C."/>
            <person name="Mongue J. A."/>
            <person name="Jaron S. K."/>
        </authorList>
    </citation>
    <scope>NUCLEOTIDE SEQUENCE</scope>
</reference>
<dbReference type="InterPro" id="IPR001584">
    <property type="entry name" value="Integrase_cat-core"/>
</dbReference>
<evidence type="ECO:0000313" key="2">
    <source>
        <dbReference type="EMBL" id="CAG7734943.1"/>
    </source>
</evidence>